<dbReference type="Gene3D" id="3.30.530.20">
    <property type="match status" value="1"/>
</dbReference>
<dbReference type="EMBL" id="RSFW01000003">
    <property type="protein sequence ID" value="RSD29040.1"/>
    <property type="molecule type" value="Genomic_DNA"/>
</dbReference>
<evidence type="ECO:0000259" key="2">
    <source>
        <dbReference type="Pfam" id="PF08327"/>
    </source>
</evidence>
<dbReference type="CDD" id="cd07814">
    <property type="entry name" value="SRPBCC_CalC_Aha1-like"/>
    <property type="match status" value="1"/>
</dbReference>
<name>A0A3R9DWL0_9BACI</name>
<evidence type="ECO:0000313" key="4">
    <source>
        <dbReference type="Proteomes" id="UP000279911"/>
    </source>
</evidence>
<organism evidence="3 4">
    <name type="scientific">Mesobacillus subterraneus</name>
    <dbReference type="NCBI Taxonomy" id="285983"/>
    <lineage>
        <taxon>Bacteria</taxon>
        <taxon>Bacillati</taxon>
        <taxon>Bacillota</taxon>
        <taxon>Bacilli</taxon>
        <taxon>Bacillales</taxon>
        <taxon>Bacillaceae</taxon>
        <taxon>Mesobacillus</taxon>
    </lineage>
</organism>
<feature type="domain" description="Activator of Hsp90 ATPase homologue 1/2-like C-terminal" evidence="2">
    <location>
        <begin position="16"/>
        <end position="149"/>
    </location>
</feature>
<comment type="caution">
    <text evidence="3">The sequence shown here is derived from an EMBL/GenBank/DDBJ whole genome shotgun (WGS) entry which is preliminary data.</text>
</comment>
<dbReference type="OrthoDB" id="2580049at2"/>
<evidence type="ECO:0000256" key="1">
    <source>
        <dbReference type="ARBA" id="ARBA00006817"/>
    </source>
</evidence>
<dbReference type="RefSeq" id="WP_125478473.1">
    <property type="nucleotide sequence ID" value="NZ_RSFW01000003.1"/>
</dbReference>
<protein>
    <submittedName>
        <fullName evidence="3">SRPBCC domain-containing protein</fullName>
    </submittedName>
</protein>
<dbReference type="Pfam" id="PF08327">
    <property type="entry name" value="AHSA1"/>
    <property type="match status" value="1"/>
</dbReference>
<reference evidence="4" key="1">
    <citation type="submission" date="2018-12" db="EMBL/GenBank/DDBJ databases">
        <title>Bacillus chawlae sp. nov., Bacillus glennii sp. nov., and Bacillus saganii sp. nov. Isolated from the Vehicle Assembly Building at Kennedy Space Center where the Viking Spacecraft were Assembled.</title>
        <authorList>
            <person name="Seuylemezian A."/>
            <person name="Vaishampayan P."/>
        </authorList>
    </citation>
    <scope>NUCLEOTIDE SEQUENCE [LARGE SCALE GENOMIC DNA]</scope>
    <source>
        <strain evidence="4">DSM 13966</strain>
    </source>
</reference>
<dbReference type="AlphaFoldDB" id="A0A3R9DWL0"/>
<dbReference type="Proteomes" id="UP000279911">
    <property type="component" value="Unassembled WGS sequence"/>
</dbReference>
<sequence length="160" mass="18403">MGKIYTEIQEELTIEAPVDLVWHAWTLSDRVSQWFAPEATIEAKEGGKYELYFIPGNELNMNTKGCKVIRLIPEQELVFQWKGPDQFNPLMNNNDELTTVSIRFEKMDAETKVLLRHDGFKEGTAWSEALQWHQMAWSGVLKSLKNALEKGKGELCCQPE</sequence>
<dbReference type="InterPro" id="IPR023393">
    <property type="entry name" value="START-like_dom_sf"/>
</dbReference>
<dbReference type="SUPFAM" id="SSF55961">
    <property type="entry name" value="Bet v1-like"/>
    <property type="match status" value="1"/>
</dbReference>
<accession>A0A3R9DWL0</accession>
<dbReference type="InterPro" id="IPR013538">
    <property type="entry name" value="ASHA1/2-like_C"/>
</dbReference>
<gene>
    <name evidence="3" type="ORF">EJA10_02720</name>
</gene>
<proteinExistence type="inferred from homology"/>
<evidence type="ECO:0000313" key="3">
    <source>
        <dbReference type="EMBL" id="RSD29040.1"/>
    </source>
</evidence>
<comment type="similarity">
    <text evidence="1">Belongs to the AHA1 family.</text>
</comment>